<organism evidence="1 2">
    <name type="scientific">Adineta ricciae</name>
    <name type="common">Rotifer</name>
    <dbReference type="NCBI Taxonomy" id="249248"/>
    <lineage>
        <taxon>Eukaryota</taxon>
        <taxon>Metazoa</taxon>
        <taxon>Spiralia</taxon>
        <taxon>Gnathifera</taxon>
        <taxon>Rotifera</taxon>
        <taxon>Eurotatoria</taxon>
        <taxon>Bdelloidea</taxon>
        <taxon>Adinetida</taxon>
        <taxon>Adinetidae</taxon>
        <taxon>Adineta</taxon>
    </lineage>
</organism>
<accession>A0A816F0W4</accession>
<keyword evidence="2" id="KW-1185">Reference proteome</keyword>
<evidence type="ECO:0000313" key="1">
    <source>
        <dbReference type="EMBL" id="CAF1656296.1"/>
    </source>
</evidence>
<dbReference type="SUPFAM" id="SSF52540">
    <property type="entry name" value="P-loop containing nucleoside triphosphate hydrolases"/>
    <property type="match status" value="1"/>
</dbReference>
<name>A0A816F0W4_ADIRI</name>
<gene>
    <name evidence="1" type="ORF">XAT740_LOCUS55979</name>
</gene>
<dbReference type="CDD" id="cd18809">
    <property type="entry name" value="SF1_C_RecD"/>
    <property type="match status" value="1"/>
</dbReference>
<comment type="caution">
    <text evidence="1">The sequence shown here is derived from an EMBL/GenBank/DDBJ whole genome shotgun (WGS) entry which is preliminary data.</text>
</comment>
<dbReference type="AlphaFoldDB" id="A0A816F0W4"/>
<dbReference type="InterPro" id="IPR027417">
    <property type="entry name" value="P-loop_NTPase"/>
</dbReference>
<proteinExistence type="predicted"/>
<reference evidence="1" key="1">
    <citation type="submission" date="2021-02" db="EMBL/GenBank/DDBJ databases">
        <authorList>
            <person name="Nowell W R."/>
        </authorList>
    </citation>
    <scope>NUCLEOTIDE SEQUENCE</scope>
</reference>
<dbReference type="EMBL" id="CAJNOR010010739">
    <property type="protein sequence ID" value="CAF1656296.1"/>
    <property type="molecule type" value="Genomic_DNA"/>
</dbReference>
<sequence>MDGKFSIAWHATRVDRNGSTGLARTYSHVRVTMKGWVKCTIYIRKPLHTLVEINTSEVESNLDGLRPKLIPIPLIKKRFTVPIKQLFGHLFDRVQSGRKIPQVIQVTRTQLPSVPAFAITTYKAQGLTMNKILVDLQVPPGALQVASIYVPLSRVKKEDDIVILRPFDMKVLQVQPSSVQDAELKRLDDLDKKDKTRVCLFHFFEHV</sequence>
<dbReference type="Proteomes" id="UP000663828">
    <property type="component" value="Unassembled WGS sequence"/>
</dbReference>
<evidence type="ECO:0000313" key="2">
    <source>
        <dbReference type="Proteomes" id="UP000663828"/>
    </source>
</evidence>
<protein>
    <submittedName>
        <fullName evidence="1">Uncharacterized protein</fullName>
    </submittedName>
</protein>